<dbReference type="NCBIfam" id="TIGR02937">
    <property type="entry name" value="sigma70-ECF"/>
    <property type="match status" value="1"/>
</dbReference>
<dbReference type="PANTHER" id="PTHR43133:SF51">
    <property type="entry name" value="RNA POLYMERASE SIGMA FACTOR"/>
    <property type="match status" value="1"/>
</dbReference>
<dbReference type="InterPro" id="IPR036388">
    <property type="entry name" value="WH-like_DNA-bd_sf"/>
</dbReference>
<feature type="domain" description="RNA polymerase sigma factor 70 region 4 type 2" evidence="6">
    <location>
        <begin position="124"/>
        <end position="177"/>
    </location>
</feature>
<gene>
    <name evidence="7" type="ORF">ACFQSB_19105</name>
</gene>
<dbReference type="SUPFAM" id="SSF88946">
    <property type="entry name" value="Sigma2 domain of RNA polymerase sigma factors"/>
    <property type="match status" value="1"/>
</dbReference>
<dbReference type="InterPro" id="IPR039425">
    <property type="entry name" value="RNA_pol_sigma-70-like"/>
</dbReference>
<dbReference type="CDD" id="cd06171">
    <property type="entry name" value="Sigma70_r4"/>
    <property type="match status" value="1"/>
</dbReference>
<dbReference type="EMBL" id="JBHTCG010000011">
    <property type="protein sequence ID" value="MFC7384327.1"/>
    <property type="molecule type" value="Genomic_DNA"/>
</dbReference>
<dbReference type="Pfam" id="PF08281">
    <property type="entry name" value="Sigma70_r4_2"/>
    <property type="match status" value="1"/>
</dbReference>
<dbReference type="InterPro" id="IPR007627">
    <property type="entry name" value="RNA_pol_sigma70_r2"/>
</dbReference>
<name>A0ABW2P5R4_9ACTN</name>
<protein>
    <submittedName>
        <fullName evidence="7">RNA polymerase sigma factor</fullName>
    </submittedName>
</protein>
<dbReference type="RefSeq" id="WP_380828059.1">
    <property type="nucleotide sequence ID" value="NZ_JBHTCG010000011.1"/>
</dbReference>
<evidence type="ECO:0000313" key="7">
    <source>
        <dbReference type="EMBL" id="MFC7384327.1"/>
    </source>
</evidence>
<evidence type="ECO:0000256" key="4">
    <source>
        <dbReference type="ARBA" id="ARBA00023163"/>
    </source>
</evidence>
<dbReference type="InterPro" id="IPR013249">
    <property type="entry name" value="RNA_pol_sigma70_r4_t2"/>
</dbReference>
<dbReference type="InterPro" id="IPR013325">
    <property type="entry name" value="RNA_pol_sigma_r2"/>
</dbReference>
<keyword evidence="2" id="KW-0805">Transcription regulation</keyword>
<dbReference type="InterPro" id="IPR013324">
    <property type="entry name" value="RNA_pol_sigma_r3/r4-like"/>
</dbReference>
<organism evidence="7 8">
    <name type="scientific">Sphaerisporangium rhizosphaerae</name>
    <dbReference type="NCBI Taxonomy" id="2269375"/>
    <lineage>
        <taxon>Bacteria</taxon>
        <taxon>Bacillati</taxon>
        <taxon>Actinomycetota</taxon>
        <taxon>Actinomycetes</taxon>
        <taxon>Streptosporangiales</taxon>
        <taxon>Streptosporangiaceae</taxon>
        <taxon>Sphaerisporangium</taxon>
    </lineage>
</organism>
<dbReference type="Gene3D" id="1.10.10.10">
    <property type="entry name" value="Winged helix-like DNA-binding domain superfamily/Winged helix DNA-binding domain"/>
    <property type="match status" value="1"/>
</dbReference>
<reference evidence="8" key="1">
    <citation type="journal article" date="2019" name="Int. J. Syst. Evol. Microbiol.">
        <title>The Global Catalogue of Microorganisms (GCM) 10K type strain sequencing project: providing services to taxonomists for standard genome sequencing and annotation.</title>
        <authorList>
            <consortium name="The Broad Institute Genomics Platform"/>
            <consortium name="The Broad Institute Genome Sequencing Center for Infectious Disease"/>
            <person name="Wu L."/>
            <person name="Ma J."/>
        </authorList>
    </citation>
    <scope>NUCLEOTIDE SEQUENCE [LARGE SCALE GENOMIC DNA]</scope>
    <source>
        <strain evidence="8">CECT 7649</strain>
    </source>
</reference>
<dbReference type="SUPFAM" id="SSF88659">
    <property type="entry name" value="Sigma3 and sigma4 domains of RNA polymerase sigma factors"/>
    <property type="match status" value="1"/>
</dbReference>
<dbReference type="Pfam" id="PF04542">
    <property type="entry name" value="Sigma70_r2"/>
    <property type="match status" value="1"/>
</dbReference>
<keyword evidence="4" id="KW-0804">Transcription</keyword>
<evidence type="ECO:0000256" key="2">
    <source>
        <dbReference type="ARBA" id="ARBA00023015"/>
    </source>
</evidence>
<dbReference type="InterPro" id="IPR014284">
    <property type="entry name" value="RNA_pol_sigma-70_dom"/>
</dbReference>
<dbReference type="Proteomes" id="UP001596496">
    <property type="component" value="Unassembled WGS sequence"/>
</dbReference>
<keyword evidence="8" id="KW-1185">Reference proteome</keyword>
<dbReference type="Gene3D" id="1.10.1740.10">
    <property type="match status" value="1"/>
</dbReference>
<proteinExistence type="inferred from homology"/>
<comment type="similarity">
    <text evidence="1">Belongs to the sigma-70 factor family. ECF subfamily.</text>
</comment>
<evidence type="ECO:0000259" key="6">
    <source>
        <dbReference type="Pfam" id="PF08281"/>
    </source>
</evidence>
<evidence type="ECO:0000313" key="8">
    <source>
        <dbReference type="Proteomes" id="UP001596496"/>
    </source>
</evidence>
<keyword evidence="3" id="KW-0731">Sigma factor</keyword>
<sequence>MPSLESKWETQALVRAAQLGDRASFAELFEQHYAGMLAVAYRILGYGPDAEDACQDAAITAFGRIGELRDLAAVRPWLHAIVRNNCRTMLITRRPIPVGVAGMDLLAPELDDPAAYVERSAQRDWIWHGLQQLSPAARTVALLRYFTVQNSYEQIAMLCGIPVGTVRSRLSEARRQLAVVLPRVRDERHDSAATLVAERRDEATTILSAIVNGVPLGQVSGRWADDVTIWWPSGARLTGLASLFAVMRRDYDAGVLARLTGLVAGRGITVWENVFVNPPEDPDHCPPGGTFLLRENRGLVSEVRLLHAPRPACPEIGGPPDRTFARRPKS</sequence>
<feature type="domain" description="RNA polymerase sigma-70 region 2" evidence="5">
    <location>
        <begin position="28"/>
        <end position="90"/>
    </location>
</feature>
<evidence type="ECO:0000259" key="5">
    <source>
        <dbReference type="Pfam" id="PF04542"/>
    </source>
</evidence>
<evidence type="ECO:0000256" key="3">
    <source>
        <dbReference type="ARBA" id="ARBA00023082"/>
    </source>
</evidence>
<dbReference type="PANTHER" id="PTHR43133">
    <property type="entry name" value="RNA POLYMERASE ECF-TYPE SIGMA FACTO"/>
    <property type="match status" value="1"/>
</dbReference>
<evidence type="ECO:0000256" key="1">
    <source>
        <dbReference type="ARBA" id="ARBA00010641"/>
    </source>
</evidence>
<comment type="caution">
    <text evidence="7">The sequence shown here is derived from an EMBL/GenBank/DDBJ whole genome shotgun (WGS) entry which is preliminary data.</text>
</comment>
<accession>A0ABW2P5R4</accession>